<organism evidence="1 2">
    <name type="scientific">Colletotrichum truncatum</name>
    <name type="common">Anthracnose fungus</name>
    <name type="synonym">Colletotrichum capsici</name>
    <dbReference type="NCBI Taxonomy" id="5467"/>
    <lineage>
        <taxon>Eukaryota</taxon>
        <taxon>Fungi</taxon>
        <taxon>Dikarya</taxon>
        <taxon>Ascomycota</taxon>
        <taxon>Pezizomycotina</taxon>
        <taxon>Sordariomycetes</taxon>
        <taxon>Hypocreomycetidae</taxon>
        <taxon>Glomerellales</taxon>
        <taxon>Glomerellaceae</taxon>
        <taxon>Colletotrichum</taxon>
        <taxon>Colletotrichum truncatum species complex</taxon>
    </lineage>
</organism>
<keyword evidence="2" id="KW-1185">Reference proteome</keyword>
<dbReference type="EMBL" id="VUJX02000002">
    <property type="protein sequence ID" value="KAL0941444.1"/>
    <property type="molecule type" value="Genomic_DNA"/>
</dbReference>
<gene>
    <name evidence="1" type="ORF">CTRU02_204207</name>
</gene>
<protein>
    <submittedName>
        <fullName evidence="1">Uncharacterized protein</fullName>
    </submittedName>
</protein>
<dbReference type="Proteomes" id="UP000805649">
    <property type="component" value="Unassembled WGS sequence"/>
</dbReference>
<sequence length="81" mass="8915">MALVKQFLIALTAITGVLAGGYNQSCSQIRYWDPDSIYGHKMNASPYLVAKCTDTDGKDRCSFLPLTVCFSLDQGLFAFRA</sequence>
<evidence type="ECO:0000313" key="1">
    <source>
        <dbReference type="EMBL" id="KAL0941444.1"/>
    </source>
</evidence>
<accession>A0ACC3ZBB5</accession>
<evidence type="ECO:0000313" key="2">
    <source>
        <dbReference type="Proteomes" id="UP000805649"/>
    </source>
</evidence>
<proteinExistence type="predicted"/>
<comment type="caution">
    <text evidence="1">The sequence shown here is derived from an EMBL/GenBank/DDBJ whole genome shotgun (WGS) entry which is preliminary data.</text>
</comment>
<name>A0ACC3ZBB5_COLTU</name>
<reference evidence="1 2" key="1">
    <citation type="journal article" date="2020" name="Phytopathology">
        <title>Genome Sequence Resources of Colletotrichum truncatum, C. plurivorum, C. musicola, and C. sojae: Four Species Pathogenic to Soybean (Glycine max).</title>
        <authorList>
            <person name="Rogerio F."/>
            <person name="Boufleur T.R."/>
            <person name="Ciampi-Guillardi M."/>
            <person name="Sukno S.A."/>
            <person name="Thon M.R."/>
            <person name="Massola Junior N.S."/>
            <person name="Baroncelli R."/>
        </authorList>
    </citation>
    <scope>NUCLEOTIDE SEQUENCE [LARGE SCALE GENOMIC DNA]</scope>
    <source>
        <strain evidence="1 2">CMES1059</strain>
    </source>
</reference>